<dbReference type="EMBL" id="JBHTJV010000009">
    <property type="protein sequence ID" value="MFD0916527.1"/>
    <property type="molecule type" value="Genomic_DNA"/>
</dbReference>
<gene>
    <name evidence="2" type="ORF">ACFQ14_08920</name>
</gene>
<feature type="coiled-coil region" evidence="1">
    <location>
        <begin position="62"/>
        <end position="89"/>
    </location>
</feature>
<dbReference type="Proteomes" id="UP001597101">
    <property type="component" value="Unassembled WGS sequence"/>
</dbReference>
<accession>A0ABW3FK39</accession>
<protein>
    <submittedName>
        <fullName evidence="2">Uncharacterized protein</fullName>
    </submittedName>
</protein>
<comment type="caution">
    <text evidence="2">The sequence shown here is derived from an EMBL/GenBank/DDBJ whole genome shotgun (WGS) entry which is preliminary data.</text>
</comment>
<proteinExistence type="predicted"/>
<evidence type="ECO:0000313" key="3">
    <source>
        <dbReference type="Proteomes" id="UP001597101"/>
    </source>
</evidence>
<evidence type="ECO:0000256" key="1">
    <source>
        <dbReference type="SAM" id="Coils"/>
    </source>
</evidence>
<evidence type="ECO:0000313" key="2">
    <source>
        <dbReference type="EMBL" id="MFD0916527.1"/>
    </source>
</evidence>
<organism evidence="2 3">
    <name type="scientific">Pseudahrensia aquimaris</name>
    <dbReference type="NCBI Taxonomy" id="744461"/>
    <lineage>
        <taxon>Bacteria</taxon>
        <taxon>Pseudomonadati</taxon>
        <taxon>Pseudomonadota</taxon>
        <taxon>Alphaproteobacteria</taxon>
        <taxon>Hyphomicrobiales</taxon>
        <taxon>Ahrensiaceae</taxon>
        <taxon>Pseudahrensia</taxon>
    </lineage>
</organism>
<keyword evidence="1" id="KW-0175">Coiled coil</keyword>
<sequence>MQHDPRAPGGQEFEELLSLLGRLNYVWTNTESVLIHVIAGLARTDIDTATLVFLTLNTTRARINLVERLVKLERESDSLRKEILALTKRLSQALALRNKFNHCIYSFNADDGSAQAILMRIQDRATQIQYGKSQAVNAGTIAKTEQVLDDLRDINDHLWAIILKQSYPI</sequence>
<keyword evidence="3" id="KW-1185">Reference proteome</keyword>
<dbReference type="RefSeq" id="WP_377212389.1">
    <property type="nucleotide sequence ID" value="NZ_JBHTJV010000009.1"/>
</dbReference>
<name>A0ABW3FK39_9HYPH</name>
<reference evidence="3" key="1">
    <citation type="journal article" date="2019" name="Int. J. Syst. Evol. Microbiol.">
        <title>The Global Catalogue of Microorganisms (GCM) 10K type strain sequencing project: providing services to taxonomists for standard genome sequencing and annotation.</title>
        <authorList>
            <consortium name="The Broad Institute Genomics Platform"/>
            <consortium name="The Broad Institute Genome Sequencing Center for Infectious Disease"/>
            <person name="Wu L."/>
            <person name="Ma J."/>
        </authorList>
    </citation>
    <scope>NUCLEOTIDE SEQUENCE [LARGE SCALE GENOMIC DNA]</scope>
    <source>
        <strain evidence="3">CCUG 60023</strain>
    </source>
</reference>